<protein>
    <recommendedName>
        <fullName evidence="1">PKD-like domain-containing protein</fullName>
    </recommendedName>
</protein>
<feature type="domain" description="PKD-like" evidence="1">
    <location>
        <begin position="241"/>
        <end position="320"/>
    </location>
</feature>
<proteinExistence type="predicted"/>
<evidence type="ECO:0000259" key="1">
    <source>
        <dbReference type="Pfam" id="PF19408"/>
    </source>
</evidence>
<comment type="caution">
    <text evidence="2">The sequence shown here is derived from an EMBL/GenBank/DDBJ whole genome shotgun (WGS) entry which is preliminary data.</text>
</comment>
<dbReference type="Gene3D" id="2.160.20.10">
    <property type="entry name" value="Single-stranded right-handed beta-helix, Pectin lyase-like"/>
    <property type="match status" value="1"/>
</dbReference>
<sequence length="766" mass="82699">MYSKIIVTLLTILNFAWINIHANEIRLEFITSYQCEITDPDSIVIENMTRQGSATIYYPNNVFVITETGLSVGDGTVRKPEKFSVSQNYPNPFTDMTRFDVHVKSADEFVLSVNDLEGRLLLTERHYLDSGVHTFTFSGAGQQILLLNVKSPDGNQSIKMIQSSSSSGNSPNIRYTGLSGTIYDDDATLLKSTDTFPFAFGDQLRFTAYVTNSLGAVEHANVTASPVSGSDYHINIAGNAPARPSSISGATQVTAGQSGVTYSVSNTAGITYNWSVPSGWSITGGHNSSTITVTAGSSGGTIAVTAENACGTSNSRSLSVTVTTGGNETSGPVNMADAAFFVAPNGRSNAAGTYNDPYDLATALRANGPASPGNLIILKEGTYNGRFTSSVRGTRNNHIVFAAEPGKRVTINGHSGSGQHTLLVQGEWVIFRELEITNSNTNRLQLVGGVEFEAPNSKLINCIIHNNQGGVGFWTGAIDSELYGNIIYNNGFFSQRGRGHGIYTQNRNGTKTIANNILFFGYGFGIHAYTENGYLEGFDFLRNVWFRTGASIEGASVYGESDGLLIGGHQPVDRTRLIGNHSWTPVANARSLRLGYSATLGVDGSTPLWNEFIELRDNYIVGNTYTRGQWRSAIAENNQFFGAEIGPQPSDFPNNSYSNQLPTGTKVVVQNNQYDSGRFDLIIYNWNDQSQVNVNLSNHLQTGQSYRIYNVFDLWGTPVASGTYQGGNVSVPMGTVAPPQPNGFPNAITGADNPGRTFGVFILRVQ</sequence>
<name>A0A4R2GP11_9BACT</name>
<dbReference type="InterPro" id="IPR011050">
    <property type="entry name" value="Pectin_lyase_fold/virulence"/>
</dbReference>
<evidence type="ECO:0000313" key="3">
    <source>
        <dbReference type="Proteomes" id="UP000295221"/>
    </source>
</evidence>
<dbReference type="AlphaFoldDB" id="A0A4R2GP11"/>
<dbReference type="Pfam" id="PF19408">
    <property type="entry name" value="PKD_6"/>
    <property type="match status" value="1"/>
</dbReference>
<organism evidence="2 3">
    <name type="scientific">Natronoflexus pectinivorans</name>
    <dbReference type="NCBI Taxonomy" id="682526"/>
    <lineage>
        <taxon>Bacteria</taxon>
        <taxon>Pseudomonadati</taxon>
        <taxon>Bacteroidota</taxon>
        <taxon>Bacteroidia</taxon>
        <taxon>Marinilabiliales</taxon>
        <taxon>Marinilabiliaceae</taxon>
        <taxon>Natronoflexus</taxon>
    </lineage>
</organism>
<evidence type="ECO:0000313" key="2">
    <source>
        <dbReference type="EMBL" id="TCO10787.1"/>
    </source>
</evidence>
<reference evidence="2 3" key="1">
    <citation type="submission" date="2019-03" db="EMBL/GenBank/DDBJ databases">
        <title>Genomic Encyclopedia of Type Strains, Phase IV (KMG-IV): sequencing the most valuable type-strain genomes for metagenomic binning, comparative biology and taxonomic classification.</title>
        <authorList>
            <person name="Goeker M."/>
        </authorList>
    </citation>
    <scope>NUCLEOTIDE SEQUENCE [LARGE SCALE GENOMIC DNA]</scope>
    <source>
        <strain evidence="2 3">DSM 24179</strain>
    </source>
</reference>
<gene>
    <name evidence="2" type="ORF">EV194_101419</name>
</gene>
<accession>A0A4R2GP11</accession>
<dbReference type="InterPro" id="IPR045829">
    <property type="entry name" value="PKD_6"/>
</dbReference>
<dbReference type="RefSeq" id="WP_132431560.1">
    <property type="nucleotide sequence ID" value="NZ_SLWK01000001.1"/>
</dbReference>
<dbReference type="SUPFAM" id="SSF51126">
    <property type="entry name" value="Pectin lyase-like"/>
    <property type="match status" value="1"/>
</dbReference>
<dbReference type="EMBL" id="SLWK01000001">
    <property type="protein sequence ID" value="TCO10787.1"/>
    <property type="molecule type" value="Genomic_DNA"/>
</dbReference>
<keyword evidence="3" id="KW-1185">Reference proteome</keyword>
<dbReference type="InterPro" id="IPR012334">
    <property type="entry name" value="Pectin_lyas_fold"/>
</dbReference>
<dbReference type="OrthoDB" id="1398789at2"/>
<dbReference type="Proteomes" id="UP000295221">
    <property type="component" value="Unassembled WGS sequence"/>
</dbReference>